<organism evidence="2 3">
    <name type="scientific">Symbiodinium microadriaticum</name>
    <name type="common">Dinoflagellate</name>
    <name type="synonym">Zooxanthella microadriatica</name>
    <dbReference type="NCBI Taxonomy" id="2951"/>
    <lineage>
        <taxon>Eukaryota</taxon>
        <taxon>Sar</taxon>
        <taxon>Alveolata</taxon>
        <taxon>Dinophyceae</taxon>
        <taxon>Suessiales</taxon>
        <taxon>Symbiodiniaceae</taxon>
        <taxon>Symbiodinium</taxon>
    </lineage>
</organism>
<keyword evidence="3" id="KW-1185">Reference proteome</keyword>
<accession>A0A1Q9F736</accession>
<reference evidence="2 3" key="1">
    <citation type="submission" date="2016-02" db="EMBL/GenBank/DDBJ databases">
        <title>Genome analysis of coral dinoflagellate symbionts highlights evolutionary adaptations to a symbiotic lifestyle.</title>
        <authorList>
            <person name="Aranda M."/>
            <person name="Li Y."/>
            <person name="Liew Y.J."/>
            <person name="Baumgarten S."/>
            <person name="Simakov O."/>
            <person name="Wilson M."/>
            <person name="Piel J."/>
            <person name="Ashoor H."/>
            <person name="Bougouffa S."/>
            <person name="Bajic V.B."/>
            <person name="Ryu T."/>
            <person name="Ravasi T."/>
            <person name="Bayer T."/>
            <person name="Micklem G."/>
            <person name="Kim H."/>
            <person name="Bhak J."/>
            <person name="Lajeunesse T.C."/>
            <person name="Voolstra C.R."/>
        </authorList>
    </citation>
    <scope>NUCLEOTIDE SEQUENCE [LARGE SCALE GENOMIC DNA]</scope>
    <source>
        <strain evidence="2 3">CCMP2467</strain>
    </source>
</reference>
<evidence type="ECO:0000313" key="3">
    <source>
        <dbReference type="Proteomes" id="UP000186817"/>
    </source>
</evidence>
<evidence type="ECO:0000313" key="2">
    <source>
        <dbReference type="EMBL" id="OLQ15493.1"/>
    </source>
</evidence>
<dbReference type="EMBL" id="LSRX01000002">
    <property type="protein sequence ID" value="OLQ15493.1"/>
    <property type="molecule type" value="Genomic_DNA"/>
</dbReference>
<dbReference type="OrthoDB" id="411509at2759"/>
<dbReference type="Proteomes" id="UP000186817">
    <property type="component" value="Unassembled WGS sequence"/>
</dbReference>
<feature type="region of interest" description="Disordered" evidence="1">
    <location>
        <begin position="306"/>
        <end position="360"/>
    </location>
</feature>
<protein>
    <submittedName>
        <fullName evidence="2">Uncharacterized protein</fullName>
    </submittedName>
</protein>
<feature type="compositionally biased region" description="Basic and acidic residues" evidence="1">
    <location>
        <begin position="323"/>
        <end position="342"/>
    </location>
</feature>
<dbReference type="AlphaFoldDB" id="A0A1Q9F736"/>
<comment type="caution">
    <text evidence="2">The sequence shown here is derived from an EMBL/GenBank/DDBJ whole genome shotgun (WGS) entry which is preliminary data.</text>
</comment>
<sequence>MYRLYTHRFCYAGGITSNLEVSSAGFVCKLPHRRDCDSDDVSNRCTCRAREPAPQFQVEAAASAIGNAGLRGTYFRWPERLEPAQRSDNAEVAAGESRRCSRTGSERFEQRFAYPPQFDTKKDESTLKWLSRVNNGPQEVLGQAEAGATAAPLQGPELLYRCDMELSDQLIDLVDAFEQAPSARGGHKHLQVIVAKMVYLQVYPVTEADDSAPSEPGLKGKAIGKASGARGCDCQFVCVRGHPPQGKHKNRHYLACKHGERPEATEIVISQEIRLLPEYVVKVEVTNDGELCKRIQVAAENWGRYASSDADSSAEAASSTDDSNQKHKMELRRRLNETEKPTTDAPRPGLPTSPDPSRLGDAVRWMLDEEAEKPPEWHVLLLDKTFETRRNTVYRVTSSLMQELPLTLAEARSKAEHARDHFFSVLITDPEWSQAIRTAQEVAEATTLPNRRRLAAMKTLNIQHIAAKKTS</sequence>
<feature type="compositionally biased region" description="Low complexity" evidence="1">
    <location>
        <begin position="306"/>
        <end position="322"/>
    </location>
</feature>
<evidence type="ECO:0000256" key="1">
    <source>
        <dbReference type="SAM" id="MobiDB-lite"/>
    </source>
</evidence>
<gene>
    <name evidence="2" type="ORF">AK812_SmicGene245</name>
</gene>
<proteinExistence type="predicted"/>
<name>A0A1Q9F736_SYMMI</name>